<dbReference type="Proteomes" id="UP000053097">
    <property type="component" value="Unassembled WGS sequence"/>
</dbReference>
<dbReference type="STRING" id="2015173.A0A026WWQ2"/>
<evidence type="ECO:0000256" key="14">
    <source>
        <dbReference type="RuleBase" id="RU000352"/>
    </source>
</evidence>
<evidence type="ECO:0000256" key="13">
    <source>
        <dbReference type="ARBA" id="ARBA00046149"/>
    </source>
</evidence>
<dbReference type="InterPro" id="IPR036525">
    <property type="entry name" value="Tubulin/FtsZ_GTPase_sf"/>
</dbReference>
<dbReference type="GO" id="GO:0007017">
    <property type="term" value="P:microtubule-based process"/>
    <property type="evidence" value="ECO:0007669"/>
    <property type="project" value="InterPro"/>
</dbReference>
<dbReference type="InterPro" id="IPR017975">
    <property type="entry name" value="Tubulin_CS"/>
</dbReference>
<keyword evidence="6 14" id="KW-0493">Microtubule</keyword>
<keyword evidence="11" id="KW-0966">Cell projection</keyword>
<organism evidence="16 18">
    <name type="scientific">Ooceraea biroi</name>
    <name type="common">Clonal raider ant</name>
    <name type="synonym">Cerapachys biroi</name>
    <dbReference type="NCBI Taxonomy" id="2015173"/>
    <lineage>
        <taxon>Eukaryota</taxon>
        <taxon>Metazoa</taxon>
        <taxon>Ecdysozoa</taxon>
        <taxon>Arthropoda</taxon>
        <taxon>Hexapoda</taxon>
        <taxon>Insecta</taxon>
        <taxon>Pterygota</taxon>
        <taxon>Neoptera</taxon>
        <taxon>Endopterygota</taxon>
        <taxon>Hymenoptera</taxon>
        <taxon>Apocrita</taxon>
        <taxon>Aculeata</taxon>
        <taxon>Formicoidea</taxon>
        <taxon>Formicidae</taxon>
        <taxon>Dorylinae</taxon>
        <taxon>Ooceraea</taxon>
    </lineage>
</organism>
<evidence type="ECO:0000256" key="5">
    <source>
        <dbReference type="ARBA" id="ARBA00014184"/>
    </source>
</evidence>
<reference evidence="16 18" key="1">
    <citation type="journal article" date="2014" name="Curr. Biol.">
        <title>The genome of the clonal raider ant Cerapachys biroi.</title>
        <authorList>
            <person name="Oxley P.R."/>
            <person name="Ji L."/>
            <person name="Fetter-Pruneda I."/>
            <person name="McKenzie S.K."/>
            <person name="Li C."/>
            <person name="Hu H."/>
            <person name="Zhang G."/>
            <person name="Kronauer D.J."/>
        </authorList>
    </citation>
    <scope>NUCLEOTIDE SEQUENCE [LARGE SCALE GENOMIC DNA]</scope>
</reference>
<dbReference type="InterPro" id="IPR003008">
    <property type="entry name" value="Tubulin_FtsZ_GTPase"/>
</dbReference>
<keyword evidence="18" id="KW-1185">Reference proteome</keyword>
<evidence type="ECO:0000256" key="4">
    <source>
        <dbReference type="ARBA" id="ARBA00009636"/>
    </source>
</evidence>
<dbReference type="GO" id="GO:0005200">
    <property type="term" value="F:structural constituent of cytoskeleton"/>
    <property type="evidence" value="ECO:0007669"/>
    <property type="project" value="InterPro"/>
</dbReference>
<dbReference type="PROSITE" id="PS00227">
    <property type="entry name" value="TUBULIN"/>
    <property type="match status" value="1"/>
</dbReference>
<sequence length="447" mass="50850">MLTIQFGQCGNQLGHNLLSKVRDDLESSSTGIPYAANYEYAEITVERWFDGITKHGQHFARAILVDTEEKVVNRLCSDATASWIYKPSNIVCQSGGGSANNWAYGYIVNGQRLSSKVLNVTRQEIEKLDRFQGFLLLLSSAGGTGSGIGSRMVELLREEYETKPIVGTVVLPFTFGEVCTQNYNTILTLARFSDRADVSVLVENEQMHAMCTNLLRNPSTMLRDMNDIISENLLAVLQPTDNARHDVNFLVSRLAAHSSFRFATIRSTPHAPKSSLQYEPTHKWDVYVRHLKQTLRVSRSQMELTNVQLKAPSSVPSKTTVSHMYSPCVSNVLVTRGKSVEDNDAVSSDLRKRHLYPEWITLDSFTHLHQERRFFSRNKFLALISNNSEIHRPLDVYLDKAWNSYKCAAFLHQYKQFGLEDDDFLRAFARVENVVQEYKSLRSYQKN</sequence>
<evidence type="ECO:0000256" key="10">
    <source>
        <dbReference type="ARBA" id="ARBA00023242"/>
    </source>
</evidence>
<dbReference type="PRINTS" id="PR01224">
    <property type="entry name" value="DELTATUBULIN"/>
</dbReference>
<dbReference type="GO" id="GO:0005634">
    <property type="term" value="C:nucleus"/>
    <property type="evidence" value="ECO:0007669"/>
    <property type="project" value="UniProtKB-SubCell"/>
</dbReference>
<accession>A0A026WWQ2</accession>
<dbReference type="OrthoDB" id="10250004at2759"/>
<dbReference type="CDD" id="cd02189">
    <property type="entry name" value="delta_zeta_tubulin-like"/>
    <property type="match status" value="1"/>
</dbReference>
<dbReference type="SUPFAM" id="SSF55307">
    <property type="entry name" value="Tubulin C-terminal domain-like"/>
    <property type="match status" value="1"/>
</dbReference>
<dbReference type="OMA" id="WNSYKCA"/>
<dbReference type="Proteomes" id="UP000279307">
    <property type="component" value="Chromosome 10"/>
</dbReference>
<comment type="subcellular location">
    <subcellularLocation>
        <location evidence="3">Cell projection</location>
        <location evidence="3">Cilium</location>
    </subcellularLocation>
    <subcellularLocation>
        <location evidence="1">Cytoplasm</location>
        <location evidence="1">Cytoskeleton</location>
        <location evidence="1">Microtubule organizing center</location>
        <location evidence="1">Centrosome</location>
        <location evidence="1">Centriole</location>
    </subcellularLocation>
    <subcellularLocation>
        <location evidence="2">Nucleus</location>
    </subcellularLocation>
</comment>
<dbReference type="PANTHER" id="PTHR11588">
    <property type="entry name" value="TUBULIN"/>
    <property type="match status" value="1"/>
</dbReference>
<evidence type="ECO:0000256" key="1">
    <source>
        <dbReference type="ARBA" id="ARBA00004114"/>
    </source>
</evidence>
<evidence type="ECO:0000256" key="9">
    <source>
        <dbReference type="ARBA" id="ARBA00023134"/>
    </source>
</evidence>
<evidence type="ECO:0000256" key="3">
    <source>
        <dbReference type="ARBA" id="ARBA00004138"/>
    </source>
</evidence>
<evidence type="ECO:0000256" key="8">
    <source>
        <dbReference type="ARBA" id="ARBA00022794"/>
    </source>
</evidence>
<protein>
    <recommendedName>
        <fullName evidence="5">Tubulin delta chain</fullName>
    </recommendedName>
    <alternativeName>
        <fullName evidence="12">Delta-tubulin</fullName>
    </alternativeName>
</protein>
<name>A0A026WWQ2_OOCBI</name>
<dbReference type="AlphaFoldDB" id="A0A026WWQ2"/>
<evidence type="ECO:0000256" key="7">
    <source>
        <dbReference type="ARBA" id="ARBA00022741"/>
    </source>
</evidence>
<dbReference type="GO" id="GO:0030030">
    <property type="term" value="P:cell projection organization"/>
    <property type="evidence" value="ECO:0007669"/>
    <property type="project" value="UniProtKB-KW"/>
</dbReference>
<keyword evidence="8" id="KW-0970">Cilium biogenesis/degradation</keyword>
<dbReference type="EMBL" id="QOIP01000010">
    <property type="protein sequence ID" value="RLU17642.1"/>
    <property type="molecule type" value="Genomic_DNA"/>
</dbReference>
<gene>
    <name evidence="17" type="ORF">DMN91_009878</name>
    <name evidence="16" type="ORF">X777_15063</name>
</gene>
<evidence type="ECO:0000313" key="17">
    <source>
        <dbReference type="EMBL" id="RLU17642.1"/>
    </source>
</evidence>
<evidence type="ECO:0000256" key="2">
    <source>
        <dbReference type="ARBA" id="ARBA00004123"/>
    </source>
</evidence>
<dbReference type="InterPro" id="IPR000217">
    <property type="entry name" value="Tubulin"/>
</dbReference>
<dbReference type="Gene3D" id="3.40.50.1440">
    <property type="entry name" value="Tubulin/FtsZ, GTPase domain"/>
    <property type="match status" value="1"/>
</dbReference>
<reference evidence="17" key="2">
    <citation type="journal article" date="2018" name="Genome Res.">
        <title>The genomic architecture and molecular evolution of ant odorant receptors.</title>
        <authorList>
            <person name="McKenzie S.K."/>
            <person name="Kronauer D.J.C."/>
        </authorList>
    </citation>
    <scope>NUCLEOTIDE SEQUENCE [LARGE SCALE GENOMIC DNA]</scope>
    <source>
        <strain evidence="17">Clonal line C1</strain>
    </source>
</reference>
<dbReference type="PRINTS" id="PR01161">
    <property type="entry name" value="TUBULIN"/>
</dbReference>
<dbReference type="GO" id="GO:0005525">
    <property type="term" value="F:GTP binding"/>
    <property type="evidence" value="ECO:0007669"/>
    <property type="project" value="UniProtKB-UniRule"/>
</dbReference>
<dbReference type="SUPFAM" id="SSF52490">
    <property type="entry name" value="Tubulin nucleotide-binding domain-like"/>
    <property type="match status" value="1"/>
</dbReference>
<evidence type="ECO:0000256" key="6">
    <source>
        <dbReference type="ARBA" id="ARBA00022701"/>
    </source>
</evidence>
<keyword evidence="10" id="KW-0539">Nucleus</keyword>
<dbReference type="GO" id="GO:0005874">
    <property type="term" value="C:microtubule"/>
    <property type="evidence" value="ECO:0007669"/>
    <property type="project" value="UniProtKB-KW"/>
</dbReference>
<dbReference type="InterPro" id="IPR002967">
    <property type="entry name" value="Delta_tubulin"/>
</dbReference>
<comment type="similarity">
    <text evidence="4 14">Belongs to the tubulin family.</text>
</comment>
<evidence type="ECO:0000256" key="12">
    <source>
        <dbReference type="ARBA" id="ARBA00030594"/>
    </source>
</evidence>
<keyword evidence="9 14" id="KW-0342">GTP-binding</keyword>
<dbReference type="EMBL" id="KK107079">
    <property type="protein sequence ID" value="EZA60126.1"/>
    <property type="molecule type" value="Genomic_DNA"/>
</dbReference>
<feature type="domain" description="Tubulin/FtsZ GTPase" evidence="15">
    <location>
        <begin position="49"/>
        <end position="244"/>
    </location>
</feature>
<evidence type="ECO:0000313" key="18">
    <source>
        <dbReference type="Proteomes" id="UP000053097"/>
    </source>
</evidence>
<reference evidence="17" key="3">
    <citation type="submission" date="2018-07" db="EMBL/GenBank/DDBJ databases">
        <authorList>
            <person name="Mckenzie S.K."/>
            <person name="Kronauer D.J.C."/>
        </authorList>
    </citation>
    <scope>NUCLEOTIDE SEQUENCE</scope>
    <source>
        <strain evidence="17">Clonal line C1</strain>
    </source>
</reference>
<evidence type="ECO:0000313" key="16">
    <source>
        <dbReference type="EMBL" id="EZA60126.1"/>
    </source>
</evidence>
<keyword evidence="7 14" id="KW-0547">Nucleotide-binding</keyword>
<comment type="function">
    <text evidence="13">Acts as a positive regulator of hedgehog signaling and regulates ciliary function.</text>
</comment>
<proteinExistence type="inferred from homology"/>
<dbReference type="GO" id="GO:0005929">
    <property type="term" value="C:cilium"/>
    <property type="evidence" value="ECO:0007669"/>
    <property type="project" value="UniProtKB-SubCell"/>
</dbReference>
<evidence type="ECO:0000259" key="15">
    <source>
        <dbReference type="SMART" id="SM00864"/>
    </source>
</evidence>
<dbReference type="Pfam" id="PF00091">
    <property type="entry name" value="Tubulin"/>
    <property type="match status" value="1"/>
</dbReference>
<dbReference type="InterPro" id="IPR008280">
    <property type="entry name" value="Tub_FtsZ_C"/>
</dbReference>
<dbReference type="SMART" id="SM00864">
    <property type="entry name" value="Tubulin"/>
    <property type="match status" value="1"/>
</dbReference>
<evidence type="ECO:0000256" key="11">
    <source>
        <dbReference type="ARBA" id="ARBA00023273"/>
    </source>
</evidence>
<dbReference type="GO" id="GO:0005814">
    <property type="term" value="C:centriole"/>
    <property type="evidence" value="ECO:0007669"/>
    <property type="project" value="UniProtKB-SubCell"/>
</dbReference>